<dbReference type="eggNOG" id="COG1917">
    <property type="taxonomic scope" value="Bacteria"/>
</dbReference>
<keyword evidence="1" id="KW-0614">Plasmid</keyword>
<sequence length="304" mass="33292">MYAANDPRAALNTATARSNPAPAAYKGAEYARFYDAPPQEMTGGNETYYARGQNLVVAHTRGKAGLVLSRTNQVDEYVVLLPNKDTPAEVHWNGRSIAVGGYCIVVVPPGDSEVHLKGDGEVIRLITTRADDLVAKCSNADSYLSPDPNVPPFEPWPDPVGGHKLRHYSLDVPPEPGRFGIIFRCSTIMVNFLPGSGPRDITRMSPHFHDDFEQYSLCVAGSYIHYLRWPWISDLNAWRPDDAELCAAPSVAVIPPPAVHTSRSMDPVKNVLVDIFSPPRADFSAKPGWVLNADEYPAPADTAR</sequence>
<geneLocation type="plasmid" evidence="2">
    <name>II</name>
</geneLocation>
<dbReference type="SUPFAM" id="SSF51182">
    <property type="entry name" value="RmlC-like cupins"/>
    <property type="match status" value="1"/>
</dbReference>
<dbReference type="PATRIC" id="fig|1028800.3.peg.5197"/>
<reference evidence="2" key="1">
    <citation type="journal article" date="2014" name="BMC Genomics">
        <title>Genome sequencing of two Neorhizobium galegae strains reveals a noeT gene responsible for the unusual acetylation of the nodulation factors.</title>
        <authorList>
            <person name="Osterman J."/>
            <person name="Marsh J."/>
            <person name="Laine P.K."/>
            <person name="Zeng Z."/>
            <person name="Alatalo E."/>
            <person name="Sullivan J.T."/>
            <person name="Young J.P."/>
            <person name="Thomas-Oates J."/>
            <person name="Paulin L."/>
            <person name="Lindstrom K."/>
        </authorList>
    </citation>
    <scope>NUCLEOTIDE SEQUENCE [LARGE SCALE GENOMIC DNA]</scope>
    <source>
        <strain evidence="2">HAMBI 540</strain>
    </source>
</reference>
<dbReference type="InterPro" id="IPR014710">
    <property type="entry name" value="RmlC-like_jellyroll"/>
</dbReference>
<evidence type="ECO:0000313" key="2">
    <source>
        <dbReference type="Proteomes" id="UP000028181"/>
    </source>
</evidence>
<dbReference type="GeneID" id="24260481"/>
<dbReference type="HOGENOM" id="CLU_914757_0_0_5"/>
<accession>A0A068SYI2</accession>
<keyword evidence="2" id="KW-1185">Reference proteome</keyword>
<dbReference type="RefSeq" id="WP_041364643.1">
    <property type="nucleotide sequence ID" value="NZ_HG938354.1"/>
</dbReference>
<dbReference type="OrthoDB" id="8882910at2"/>
<evidence type="ECO:0008006" key="3">
    <source>
        <dbReference type="Google" id="ProtNLM"/>
    </source>
</evidence>
<protein>
    <recommendedName>
        <fullName evidence="3">5-deoxy-glucuronate isomerase</fullName>
    </recommendedName>
</protein>
<dbReference type="InterPro" id="IPR011051">
    <property type="entry name" value="RmlC_Cupin_sf"/>
</dbReference>
<dbReference type="EMBL" id="HG938354">
    <property type="protein sequence ID" value="CDN51253.1"/>
    <property type="molecule type" value="Genomic_DNA"/>
</dbReference>
<dbReference type="KEGG" id="ngg:RG540_PA05770"/>
<name>A0A068SYI2_NEOGA</name>
<proteinExistence type="predicted"/>
<gene>
    <name evidence="1" type="ORF">RG540_PA05770</name>
</gene>
<dbReference type="AlphaFoldDB" id="A0A068SYI2"/>
<dbReference type="Proteomes" id="UP000028181">
    <property type="component" value="Plasmid pHAMBI540a"/>
</dbReference>
<organism evidence="1 2">
    <name type="scientific">Neorhizobium galegae bv. orientalis str. HAMBI 540</name>
    <dbReference type="NCBI Taxonomy" id="1028800"/>
    <lineage>
        <taxon>Bacteria</taxon>
        <taxon>Pseudomonadati</taxon>
        <taxon>Pseudomonadota</taxon>
        <taxon>Alphaproteobacteria</taxon>
        <taxon>Hyphomicrobiales</taxon>
        <taxon>Rhizobiaceae</taxon>
        <taxon>Rhizobium/Agrobacterium group</taxon>
        <taxon>Neorhizobium</taxon>
    </lineage>
</organism>
<dbReference type="Gene3D" id="2.60.120.10">
    <property type="entry name" value="Jelly Rolls"/>
    <property type="match status" value="1"/>
</dbReference>
<evidence type="ECO:0000313" key="1">
    <source>
        <dbReference type="EMBL" id="CDN51253.1"/>
    </source>
</evidence>